<keyword evidence="4" id="KW-1185">Reference proteome</keyword>
<dbReference type="EMBL" id="JABFTP020000186">
    <property type="protein sequence ID" value="KAL3289594.1"/>
    <property type="molecule type" value="Genomic_DNA"/>
</dbReference>
<reference evidence="3 4" key="1">
    <citation type="journal article" date="2021" name="BMC Biol.">
        <title>Horizontally acquired antibacterial genes associated with adaptive radiation of ladybird beetles.</title>
        <authorList>
            <person name="Li H.S."/>
            <person name="Tang X.F."/>
            <person name="Huang Y.H."/>
            <person name="Xu Z.Y."/>
            <person name="Chen M.L."/>
            <person name="Du X.Y."/>
            <person name="Qiu B.Y."/>
            <person name="Chen P.T."/>
            <person name="Zhang W."/>
            <person name="Slipinski A."/>
            <person name="Escalona H.E."/>
            <person name="Waterhouse R.M."/>
            <person name="Zwick A."/>
            <person name="Pang H."/>
        </authorList>
    </citation>
    <scope>NUCLEOTIDE SEQUENCE [LARGE SCALE GENOMIC DNA]</scope>
    <source>
        <strain evidence="3">SYSU2018</strain>
    </source>
</reference>
<feature type="compositionally biased region" description="Basic and acidic residues" evidence="1">
    <location>
        <begin position="141"/>
        <end position="152"/>
    </location>
</feature>
<feature type="domain" description="PCNA-associated factor histone-like" evidence="2">
    <location>
        <begin position="9"/>
        <end position="116"/>
    </location>
</feature>
<sequence>MVRSGDRVIVSGGRSSAKKGGCSSNNSTPSTSRGAASSSKQNSSIGGNPVCPRETPAWQKPITSFFHKRPSIKAKPEEEEKIQSNEILCPIVEIIEDDNNLEKVVQGSIKKLEQVTEKKAGTSDEPESVSNDDPTTPIKKIKLDKDDAKENESSMAGSSSSCKTPTSDKKRKSNYINILTPRRKKNQY</sequence>
<dbReference type="Proteomes" id="UP001516400">
    <property type="component" value="Unassembled WGS sequence"/>
</dbReference>
<protein>
    <recommendedName>
        <fullName evidence="2">PCNA-associated factor histone-like domain-containing protein</fullName>
    </recommendedName>
</protein>
<feature type="region of interest" description="Disordered" evidence="1">
    <location>
        <begin position="113"/>
        <end position="188"/>
    </location>
</feature>
<evidence type="ECO:0000313" key="3">
    <source>
        <dbReference type="EMBL" id="KAL3289594.1"/>
    </source>
</evidence>
<dbReference type="InterPro" id="IPR031444">
    <property type="entry name" value="PCNA-AF_dom"/>
</dbReference>
<organism evidence="3 4">
    <name type="scientific">Cryptolaemus montrouzieri</name>
    <dbReference type="NCBI Taxonomy" id="559131"/>
    <lineage>
        <taxon>Eukaryota</taxon>
        <taxon>Metazoa</taxon>
        <taxon>Ecdysozoa</taxon>
        <taxon>Arthropoda</taxon>
        <taxon>Hexapoda</taxon>
        <taxon>Insecta</taxon>
        <taxon>Pterygota</taxon>
        <taxon>Neoptera</taxon>
        <taxon>Endopterygota</taxon>
        <taxon>Coleoptera</taxon>
        <taxon>Polyphaga</taxon>
        <taxon>Cucujiformia</taxon>
        <taxon>Coccinelloidea</taxon>
        <taxon>Coccinellidae</taxon>
        <taxon>Scymninae</taxon>
        <taxon>Scymnini</taxon>
        <taxon>Cryptolaemus</taxon>
    </lineage>
</organism>
<evidence type="ECO:0000259" key="2">
    <source>
        <dbReference type="Pfam" id="PF15715"/>
    </source>
</evidence>
<comment type="caution">
    <text evidence="3">The sequence shown here is derived from an EMBL/GenBank/DDBJ whole genome shotgun (WGS) entry which is preliminary data.</text>
</comment>
<evidence type="ECO:0000313" key="4">
    <source>
        <dbReference type="Proteomes" id="UP001516400"/>
    </source>
</evidence>
<feature type="region of interest" description="Disordered" evidence="1">
    <location>
        <begin position="1"/>
        <end position="82"/>
    </location>
</feature>
<feature type="compositionally biased region" description="Basic and acidic residues" evidence="1">
    <location>
        <begin position="113"/>
        <end position="122"/>
    </location>
</feature>
<proteinExistence type="predicted"/>
<accession>A0ABD2PF19</accession>
<gene>
    <name evidence="3" type="ORF">HHI36_023007</name>
</gene>
<dbReference type="Pfam" id="PF15715">
    <property type="entry name" value="PAF"/>
    <property type="match status" value="1"/>
</dbReference>
<dbReference type="AlphaFoldDB" id="A0ABD2PF19"/>
<name>A0ABD2PF19_9CUCU</name>
<feature type="compositionally biased region" description="Polar residues" evidence="1">
    <location>
        <begin position="22"/>
        <end position="46"/>
    </location>
</feature>
<evidence type="ECO:0000256" key="1">
    <source>
        <dbReference type="SAM" id="MobiDB-lite"/>
    </source>
</evidence>